<protein>
    <submittedName>
        <fullName evidence="1">Uncharacterized protein</fullName>
    </submittedName>
</protein>
<gene>
    <name evidence="1" type="ORF">PEVE_00034286</name>
</gene>
<accession>A0ABN8T1C2</accession>
<organism evidence="1 2">
    <name type="scientific">Porites evermanni</name>
    <dbReference type="NCBI Taxonomy" id="104178"/>
    <lineage>
        <taxon>Eukaryota</taxon>
        <taxon>Metazoa</taxon>
        <taxon>Cnidaria</taxon>
        <taxon>Anthozoa</taxon>
        <taxon>Hexacorallia</taxon>
        <taxon>Scleractinia</taxon>
        <taxon>Fungiina</taxon>
        <taxon>Poritidae</taxon>
        <taxon>Porites</taxon>
    </lineage>
</organism>
<evidence type="ECO:0000313" key="2">
    <source>
        <dbReference type="Proteomes" id="UP001159427"/>
    </source>
</evidence>
<comment type="caution">
    <text evidence="1">The sequence shown here is derived from an EMBL/GenBank/DDBJ whole genome shotgun (WGS) entry which is preliminary data.</text>
</comment>
<reference evidence="1 2" key="1">
    <citation type="submission" date="2022-05" db="EMBL/GenBank/DDBJ databases">
        <authorList>
            <consortium name="Genoscope - CEA"/>
            <person name="William W."/>
        </authorList>
    </citation>
    <scope>NUCLEOTIDE SEQUENCE [LARGE SCALE GENOMIC DNA]</scope>
</reference>
<name>A0ABN8T1C2_9CNID</name>
<keyword evidence="2" id="KW-1185">Reference proteome</keyword>
<dbReference type="EMBL" id="CALNXI010005170">
    <property type="protein sequence ID" value="CAH3197091.1"/>
    <property type="molecule type" value="Genomic_DNA"/>
</dbReference>
<evidence type="ECO:0000313" key="1">
    <source>
        <dbReference type="EMBL" id="CAH3197091.1"/>
    </source>
</evidence>
<sequence>RFIDDERLTANGFDVCLKTDSESGETKLELHKMSTTIPFYGVPDLAEVLELVNQKNGDSNSKSLTSCRPFKVIHYLQGEAVRVARGLSSRMSRSEVNDIISRMTNQIPDDTRTCVHGRPFFEKIAQIESE</sequence>
<feature type="non-terminal residue" evidence="1">
    <location>
        <position position="1"/>
    </location>
</feature>
<dbReference type="Proteomes" id="UP001159427">
    <property type="component" value="Unassembled WGS sequence"/>
</dbReference>
<proteinExistence type="predicted"/>